<comment type="catalytic activity">
    <reaction evidence="9 10">
        <text>5,6-dimethylbenzimidazole + nicotinate beta-D-ribonucleotide = alpha-ribazole 5'-phosphate + nicotinate + H(+)</text>
        <dbReference type="Rhea" id="RHEA:11196"/>
        <dbReference type="ChEBI" id="CHEBI:15378"/>
        <dbReference type="ChEBI" id="CHEBI:15890"/>
        <dbReference type="ChEBI" id="CHEBI:32544"/>
        <dbReference type="ChEBI" id="CHEBI:57502"/>
        <dbReference type="ChEBI" id="CHEBI:57918"/>
        <dbReference type="EC" id="2.4.2.21"/>
    </reaction>
</comment>
<evidence type="ECO:0000256" key="1">
    <source>
        <dbReference type="ARBA" id="ARBA00005049"/>
    </source>
</evidence>
<dbReference type="NCBIfam" id="NF000996">
    <property type="entry name" value="PRK00105.1"/>
    <property type="match status" value="1"/>
</dbReference>
<keyword evidence="5 10" id="KW-0169">Cobalamin biosynthesis</keyword>
<keyword evidence="13" id="KW-1185">Reference proteome</keyword>
<comment type="pathway">
    <text evidence="1 10">Nucleoside biosynthesis; alpha-ribazole biosynthesis; alpha-ribazole from 5,6-dimethylbenzimidazole: step 1/2.</text>
</comment>
<keyword evidence="7 10" id="KW-0808">Transferase</keyword>
<accession>A0ABT5TBN5</accession>
<keyword evidence="11" id="KW-0732">Signal</keyword>
<evidence type="ECO:0000313" key="13">
    <source>
        <dbReference type="Proteomes" id="UP001431784"/>
    </source>
</evidence>
<sequence>MMGCALLSWLEIWRGRAFAGLAAASSFANQIRTPMTDQTHRLGPAEIQHAIDTKTKPVGALGRIETLAAQIAAFRNSLTPRVESCILTIFAADHGIAHEGVSAYPQEVTAQMVLNFLAGGAAANVFAATQNVPVQVVDAGIAGAPIAHPDLLSHRIAAGSASFLNGPAMTRDQLANALAHGAEIARKTTADALAFGEMGIANTASASMLLHKLSGLDLHGLVGRGTGVDDAALAHKRRILEQAAARCPQDMTPDAILAEYGGFEIVMMAGAMQEAAETGRLVLVDGFIATAAAAAALARAPHIRPAMIFCHCSQEAGHRAALEWLGASPLLDLDMRLGEGTGAVLAWPLVRAASAMLCDMASFESAGVSTG</sequence>
<comment type="similarity">
    <text evidence="2 10">Belongs to the CobT family.</text>
</comment>
<evidence type="ECO:0000256" key="5">
    <source>
        <dbReference type="ARBA" id="ARBA00022573"/>
    </source>
</evidence>
<dbReference type="InterPro" id="IPR023195">
    <property type="entry name" value="Nict_dMeBzImd_PRibTrfase_N"/>
</dbReference>
<name>A0ABT5TBN5_9RHOB</name>
<dbReference type="Pfam" id="PF02277">
    <property type="entry name" value="DBI_PRT"/>
    <property type="match status" value="1"/>
</dbReference>
<evidence type="ECO:0000256" key="2">
    <source>
        <dbReference type="ARBA" id="ARBA00007110"/>
    </source>
</evidence>
<dbReference type="InterPro" id="IPR036087">
    <property type="entry name" value="Nict_dMeBzImd_PRibTrfase_sf"/>
</dbReference>
<dbReference type="PANTHER" id="PTHR43463:SF1">
    <property type="entry name" value="NICOTINATE-NUCLEOTIDE--DIMETHYLBENZIMIDAZOLE PHOSPHORIBOSYLTRANSFERASE"/>
    <property type="match status" value="1"/>
</dbReference>
<dbReference type="InterPro" id="IPR003200">
    <property type="entry name" value="Nict_dMeBzImd_PRibTrfase"/>
</dbReference>
<comment type="function">
    <text evidence="10">Catalyzes the synthesis of alpha-ribazole-5'-phosphate from nicotinate mononucleotide (NAMN) and 5,6-dimethylbenzimidazole (DMB).</text>
</comment>
<dbReference type="Proteomes" id="UP001431784">
    <property type="component" value="Unassembled WGS sequence"/>
</dbReference>
<evidence type="ECO:0000256" key="7">
    <source>
        <dbReference type="ARBA" id="ARBA00022679"/>
    </source>
</evidence>
<proteinExistence type="inferred from homology"/>
<dbReference type="EMBL" id="JAQZSM010000010">
    <property type="protein sequence ID" value="MDD7971791.1"/>
    <property type="molecule type" value="Genomic_DNA"/>
</dbReference>
<evidence type="ECO:0000256" key="10">
    <source>
        <dbReference type="HAMAP-Rule" id="MF_00230"/>
    </source>
</evidence>
<feature type="signal peptide" evidence="11">
    <location>
        <begin position="1"/>
        <end position="19"/>
    </location>
</feature>
<dbReference type="NCBIfam" id="TIGR03160">
    <property type="entry name" value="cobT_DBIPRT"/>
    <property type="match status" value="1"/>
</dbReference>
<comment type="caution">
    <text evidence="12">The sequence shown here is derived from an EMBL/GenBank/DDBJ whole genome shotgun (WGS) entry which is preliminary data.</text>
</comment>
<evidence type="ECO:0000256" key="3">
    <source>
        <dbReference type="ARBA" id="ARBA00011991"/>
    </source>
</evidence>
<evidence type="ECO:0000256" key="6">
    <source>
        <dbReference type="ARBA" id="ARBA00022676"/>
    </source>
</evidence>
<feature type="chain" id="PRO_5045289178" description="Nicotinate-nucleotide--dimethylbenzimidazole phosphoribosyltransferase" evidence="11">
    <location>
        <begin position="20"/>
        <end position="371"/>
    </location>
</feature>
<protein>
    <recommendedName>
        <fullName evidence="4 10">Nicotinate-nucleotide--dimethylbenzimidazole phosphoribosyltransferase</fullName>
        <shortName evidence="10">NN:DBI PRT</shortName>
        <ecNumber evidence="3 10">2.4.2.21</ecNumber>
    </recommendedName>
    <alternativeName>
        <fullName evidence="8 10">N(1)-alpha-phosphoribosyltransferase</fullName>
    </alternativeName>
</protein>
<dbReference type="PANTHER" id="PTHR43463">
    <property type="entry name" value="NICOTINATE-NUCLEOTIDE--DIMETHYLBENZIMIDAZOLE PHOSPHORIBOSYLTRANSFERASE"/>
    <property type="match status" value="1"/>
</dbReference>
<evidence type="ECO:0000256" key="8">
    <source>
        <dbReference type="ARBA" id="ARBA00030686"/>
    </source>
</evidence>
<evidence type="ECO:0000256" key="11">
    <source>
        <dbReference type="SAM" id="SignalP"/>
    </source>
</evidence>
<gene>
    <name evidence="10 12" type="primary">cobT</name>
    <name evidence="12" type="ORF">PUT78_11830</name>
</gene>
<dbReference type="InterPro" id="IPR017846">
    <property type="entry name" value="Nict_dMeBzImd_PRibTrfase_bact"/>
</dbReference>
<dbReference type="CDD" id="cd02439">
    <property type="entry name" value="DMB-PRT_CobT"/>
    <property type="match status" value="1"/>
</dbReference>
<feature type="active site" description="Proton acceptor" evidence="10">
    <location>
        <position position="339"/>
    </location>
</feature>
<reference evidence="12" key="1">
    <citation type="submission" date="2023-02" db="EMBL/GenBank/DDBJ databases">
        <title>Description of Roseinatronobacter alkalisoli sp. nov., an alkaliphilic bacerium isolated from soda soil.</title>
        <authorList>
            <person name="Wei W."/>
        </authorList>
    </citation>
    <scope>NUCLEOTIDE SEQUENCE</scope>
    <source>
        <strain evidence="12">HJB301</strain>
    </source>
</reference>
<keyword evidence="6 10" id="KW-0328">Glycosyltransferase</keyword>
<dbReference type="GO" id="GO:0008939">
    <property type="term" value="F:nicotinate-nucleotide-dimethylbenzimidazole phosphoribosyltransferase activity"/>
    <property type="evidence" value="ECO:0007669"/>
    <property type="project" value="UniProtKB-EC"/>
</dbReference>
<dbReference type="SUPFAM" id="SSF52733">
    <property type="entry name" value="Nicotinate mononucleotide:5,6-dimethylbenzimidazole phosphoribosyltransferase (CobT)"/>
    <property type="match status" value="1"/>
</dbReference>
<dbReference type="RefSeq" id="WP_274352471.1">
    <property type="nucleotide sequence ID" value="NZ_JAQZSM010000010.1"/>
</dbReference>
<evidence type="ECO:0000256" key="4">
    <source>
        <dbReference type="ARBA" id="ARBA00015486"/>
    </source>
</evidence>
<evidence type="ECO:0000256" key="9">
    <source>
        <dbReference type="ARBA" id="ARBA00047340"/>
    </source>
</evidence>
<dbReference type="HAMAP" id="MF_00230">
    <property type="entry name" value="CobT"/>
    <property type="match status" value="1"/>
</dbReference>
<dbReference type="EC" id="2.4.2.21" evidence="3 10"/>
<dbReference type="Gene3D" id="1.10.1610.10">
    <property type="match status" value="1"/>
</dbReference>
<dbReference type="Gene3D" id="3.40.50.10210">
    <property type="match status" value="1"/>
</dbReference>
<organism evidence="12 13">
    <name type="scientific">Roseinatronobacter alkalisoli</name>
    <dbReference type="NCBI Taxonomy" id="3028235"/>
    <lineage>
        <taxon>Bacteria</taxon>
        <taxon>Pseudomonadati</taxon>
        <taxon>Pseudomonadota</taxon>
        <taxon>Alphaproteobacteria</taxon>
        <taxon>Rhodobacterales</taxon>
        <taxon>Paracoccaceae</taxon>
        <taxon>Roseinatronobacter</taxon>
    </lineage>
</organism>
<evidence type="ECO:0000313" key="12">
    <source>
        <dbReference type="EMBL" id="MDD7971791.1"/>
    </source>
</evidence>